<evidence type="ECO:0000313" key="3">
    <source>
        <dbReference type="Proteomes" id="UP001379533"/>
    </source>
</evidence>
<proteinExistence type="predicted"/>
<dbReference type="EMBL" id="CP089982">
    <property type="protein sequence ID" value="WXA90221.1"/>
    <property type="molecule type" value="Genomic_DNA"/>
</dbReference>
<reference evidence="2 3" key="1">
    <citation type="submission" date="2021-12" db="EMBL/GenBank/DDBJ databases">
        <title>Discovery of the Pendulisporaceae a myxobacterial family with distinct sporulation behavior and unique specialized metabolism.</title>
        <authorList>
            <person name="Garcia R."/>
            <person name="Popoff A."/>
            <person name="Bader C.D."/>
            <person name="Loehr J."/>
            <person name="Walesch S."/>
            <person name="Walt C."/>
            <person name="Boldt J."/>
            <person name="Bunk B."/>
            <person name="Haeckl F.J.F.P.J."/>
            <person name="Gunesch A.P."/>
            <person name="Birkelbach J."/>
            <person name="Nuebel U."/>
            <person name="Pietschmann T."/>
            <person name="Bach T."/>
            <person name="Mueller R."/>
        </authorList>
    </citation>
    <scope>NUCLEOTIDE SEQUENCE [LARGE SCALE GENOMIC DNA]</scope>
    <source>
        <strain evidence="2 3">MSr12523</strain>
    </source>
</reference>
<protein>
    <recommendedName>
        <fullName evidence="4">Lipoprotein</fullName>
    </recommendedName>
</protein>
<evidence type="ECO:0000313" key="2">
    <source>
        <dbReference type="EMBL" id="WXA90221.1"/>
    </source>
</evidence>
<feature type="signal peptide" evidence="1">
    <location>
        <begin position="1"/>
        <end position="23"/>
    </location>
</feature>
<dbReference type="PROSITE" id="PS51257">
    <property type="entry name" value="PROKAR_LIPOPROTEIN"/>
    <property type="match status" value="1"/>
</dbReference>
<sequence>MKYTFFGPLLVVAACSTALYACASSDAGEPTPQTTEKALTLTGHTPTLLEGTFVDANANLSFKSVESAPRKVDLTVRAGATELRFHLDFARGEGDFDAHSGRLDAEQIAAMPRVIDALSKELPDENTLAADALGRTLNLLGAAPASETLRTFKFVSENGWAHLPCSCGVRSIGGGRRARVGKGETCGSQPAPHCPGRCGVGCGPDNLVARWGSGVYTVDCARHDYGIGTWEAAFDDYSFAPKNCP</sequence>
<evidence type="ECO:0000256" key="1">
    <source>
        <dbReference type="SAM" id="SignalP"/>
    </source>
</evidence>
<feature type="chain" id="PRO_5045742147" description="Lipoprotein" evidence="1">
    <location>
        <begin position="24"/>
        <end position="245"/>
    </location>
</feature>
<gene>
    <name evidence="2" type="ORF">LZC95_27630</name>
</gene>
<accession>A0ABZ2JV32</accession>
<evidence type="ECO:0008006" key="4">
    <source>
        <dbReference type="Google" id="ProtNLM"/>
    </source>
</evidence>
<keyword evidence="3" id="KW-1185">Reference proteome</keyword>
<name>A0ABZ2JV32_9BACT</name>
<dbReference type="Proteomes" id="UP001379533">
    <property type="component" value="Chromosome"/>
</dbReference>
<keyword evidence="1" id="KW-0732">Signal</keyword>
<organism evidence="2 3">
    <name type="scientific">Pendulispora brunnea</name>
    <dbReference type="NCBI Taxonomy" id="2905690"/>
    <lineage>
        <taxon>Bacteria</taxon>
        <taxon>Pseudomonadati</taxon>
        <taxon>Myxococcota</taxon>
        <taxon>Myxococcia</taxon>
        <taxon>Myxococcales</taxon>
        <taxon>Sorangiineae</taxon>
        <taxon>Pendulisporaceae</taxon>
        <taxon>Pendulispora</taxon>
    </lineage>
</organism>
<dbReference type="RefSeq" id="WP_394840834.1">
    <property type="nucleotide sequence ID" value="NZ_CP089982.1"/>
</dbReference>